<dbReference type="InterPro" id="IPR001203">
    <property type="entry name" value="OxRdtase_Ald_Fedxn_C"/>
</dbReference>
<keyword evidence="3" id="KW-0004">4Fe-4S</keyword>
<sequence length="608" mass="67511">MDMSNVVRDKILRVGLSEHDVSFEEIPRDWISKFIGGKGLAAAYYNREISHDVCPLESKNKLMLFWGPLTGIAGGMSRHLWATKSPLTNSWLDSYAGGKFPSFLAYGLPECLGIIFENFSEDLTYLEITEGGVELRDATDLEMATVEEVEEYFEPEYYHACIGPGGENLVKFANIASDGGEHFAGRGGAGAVMGSKNLKAVAVKSEEPEFSEEIKTYRLQDIGQMRNKTETANAMAQTGTAFTIDYTNEGGLLPSYGYTKGTFDGIDNINYHAMSEASTGRKACHACSLACGWSVKPEGEYDVETNWGPEYESICLLGSNLGIDDLSAVAYLTELCDNYGIDSIEMGNIIGFIMRLSQEGDIDYVAEFGDPHVAEELIEKTVKKEGIGKTLSEGLEKASYRLSKKDKAASVKGLALPAYDPRGRKAMILTYVTGDRGGCHRRPNLAVLGMKDYFLEKAGFLELTEQPGKLAGKAIEKQNHLSLVWSLSACDFVSSIYEEDWGEEWLNKIGYDVTEEELEKAGERIWNLIRMNNAQFRTPEELAAEFPETLKEPLKSPGPKEGVKIGEEEIISLISAYYKEREWDDRGIPTKETLKRLELEGFEIKQDK</sequence>
<keyword evidence="5" id="KW-0560">Oxidoreductase</keyword>
<evidence type="ECO:0000259" key="9">
    <source>
        <dbReference type="SMART" id="SM00790"/>
    </source>
</evidence>
<dbReference type="PANTHER" id="PTHR30038">
    <property type="entry name" value="ALDEHYDE FERREDOXIN OXIDOREDUCTASE"/>
    <property type="match status" value="1"/>
</dbReference>
<proteinExistence type="inferred from homology"/>
<evidence type="ECO:0000256" key="2">
    <source>
        <dbReference type="ARBA" id="ARBA00011032"/>
    </source>
</evidence>
<keyword evidence="6" id="KW-0408">Iron</keyword>
<organism evidence="10 11">
    <name type="scientific">candidate division MSBL1 archaeon SCGC-AAA382N08</name>
    <dbReference type="NCBI Taxonomy" id="1698285"/>
    <lineage>
        <taxon>Archaea</taxon>
        <taxon>Methanobacteriati</taxon>
        <taxon>Methanobacteriota</taxon>
        <taxon>candidate division MSBL1</taxon>
    </lineage>
</organism>
<feature type="domain" description="Aldehyde ferredoxin oxidoreductase N-terminal" evidence="9">
    <location>
        <begin position="7"/>
        <end position="207"/>
    </location>
</feature>
<dbReference type="SMART" id="SM00790">
    <property type="entry name" value="AFOR_N"/>
    <property type="match status" value="1"/>
</dbReference>
<evidence type="ECO:0000256" key="1">
    <source>
        <dbReference type="ARBA" id="ARBA00001966"/>
    </source>
</evidence>
<evidence type="ECO:0000256" key="4">
    <source>
        <dbReference type="ARBA" id="ARBA00022723"/>
    </source>
</evidence>
<comment type="similarity">
    <text evidence="2">Belongs to the AOR/FOR family.</text>
</comment>
<dbReference type="InterPro" id="IPR051919">
    <property type="entry name" value="W-dependent_AOR"/>
</dbReference>
<dbReference type="InterPro" id="IPR036503">
    <property type="entry name" value="Ald_Fedxn_OxRdtase_N_sf"/>
</dbReference>
<dbReference type="Gene3D" id="3.60.9.10">
    <property type="entry name" value="Aldehyde ferredoxin oxidoreductase, N-terminal domain"/>
    <property type="match status" value="1"/>
</dbReference>
<dbReference type="AlphaFoldDB" id="A0A133VPZ8"/>
<dbReference type="GO" id="GO:0051539">
    <property type="term" value="F:4 iron, 4 sulfur cluster binding"/>
    <property type="evidence" value="ECO:0007669"/>
    <property type="project" value="UniProtKB-KW"/>
</dbReference>
<dbReference type="Proteomes" id="UP000070175">
    <property type="component" value="Unassembled WGS sequence"/>
</dbReference>
<dbReference type="InterPro" id="IPR013983">
    <property type="entry name" value="Ald_Fedxn_OxRdtase_N"/>
</dbReference>
<reference evidence="10 11" key="1">
    <citation type="journal article" date="2016" name="Sci. Rep.">
        <title>Metabolic traits of an uncultured archaeal lineage -MSBL1- from brine pools of the Red Sea.</title>
        <authorList>
            <person name="Mwirichia R."/>
            <person name="Alam I."/>
            <person name="Rashid M."/>
            <person name="Vinu M."/>
            <person name="Ba-Alawi W."/>
            <person name="Anthony Kamau A."/>
            <person name="Kamanda Ngugi D."/>
            <person name="Goker M."/>
            <person name="Klenk H.P."/>
            <person name="Bajic V."/>
            <person name="Stingl U."/>
        </authorList>
    </citation>
    <scope>NUCLEOTIDE SEQUENCE [LARGE SCALE GENOMIC DNA]</scope>
    <source>
        <strain evidence="10">SCGC-AAA382N08</strain>
    </source>
</reference>
<dbReference type="EMBL" id="LHYJ01000011">
    <property type="protein sequence ID" value="KXB08524.1"/>
    <property type="molecule type" value="Genomic_DNA"/>
</dbReference>
<comment type="cofactor">
    <cofactor evidence="1">
        <name>[4Fe-4S] cluster</name>
        <dbReference type="ChEBI" id="CHEBI:49883"/>
    </cofactor>
</comment>
<dbReference type="GO" id="GO:0009055">
    <property type="term" value="F:electron transfer activity"/>
    <property type="evidence" value="ECO:0007669"/>
    <property type="project" value="InterPro"/>
</dbReference>
<dbReference type="Pfam" id="PF02730">
    <property type="entry name" value="AFOR_N"/>
    <property type="match status" value="1"/>
</dbReference>
<evidence type="ECO:0000256" key="3">
    <source>
        <dbReference type="ARBA" id="ARBA00022485"/>
    </source>
</evidence>
<evidence type="ECO:0000256" key="6">
    <source>
        <dbReference type="ARBA" id="ARBA00023004"/>
    </source>
</evidence>
<keyword evidence="7" id="KW-0411">Iron-sulfur</keyword>
<evidence type="ECO:0000256" key="5">
    <source>
        <dbReference type="ARBA" id="ARBA00023002"/>
    </source>
</evidence>
<comment type="caution">
    <text evidence="10">The sequence shown here is derived from an EMBL/GenBank/DDBJ whole genome shotgun (WGS) entry which is preliminary data.</text>
</comment>
<evidence type="ECO:0000256" key="8">
    <source>
        <dbReference type="ARBA" id="ARBA00049934"/>
    </source>
</evidence>
<dbReference type="Pfam" id="PF01314">
    <property type="entry name" value="AFOR_C"/>
    <property type="match status" value="1"/>
</dbReference>
<name>A0A133VPZ8_9EURY</name>
<comment type="cofactor">
    <cofactor evidence="8">
        <name>tungstopterin</name>
        <dbReference type="ChEBI" id="CHEBI:30402"/>
    </cofactor>
</comment>
<gene>
    <name evidence="10" type="ORF">AKJ56_01030</name>
</gene>
<dbReference type="InterPro" id="IPR013985">
    <property type="entry name" value="Ald_Fedxn_OxRdtase_dom3"/>
</dbReference>
<dbReference type="InterPro" id="IPR013984">
    <property type="entry name" value="Ald_Fedxn_OxRdtase_dom2"/>
</dbReference>
<accession>A0A133VPZ8</accession>
<dbReference type="GO" id="GO:0046872">
    <property type="term" value="F:metal ion binding"/>
    <property type="evidence" value="ECO:0007669"/>
    <property type="project" value="UniProtKB-KW"/>
</dbReference>
<dbReference type="SUPFAM" id="SSF56228">
    <property type="entry name" value="Aldehyde ferredoxin oxidoreductase, N-terminal domain"/>
    <property type="match status" value="1"/>
</dbReference>
<evidence type="ECO:0000313" key="10">
    <source>
        <dbReference type="EMBL" id="KXB08524.1"/>
    </source>
</evidence>
<evidence type="ECO:0000256" key="7">
    <source>
        <dbReference type="ARBA" id="ARBA00023014"/>
    </source>
</evidence>
<dbReference type="InterPro" id="IPR036021">
    <property type="entry name" value="Tungsten_al_ferr_oxy-like_C"/>
</dbReference>
<dbReference type="SUPFAM" id="SSF48310">
    <property type="entry name" value="Aldehyde ferredoxin oxidoreductase, C-terminal domains"/>
    <property type="match status" value="1"/>
</dbReference>
<dbReference type="Gene3D" id="1.10.599.10">
    <property type="entry name" value="Aldehyde Ferredoxin Oxidoreductase Protein, subunit A, domain 3"/>
    <property type="match status" value="1"/>
</dbReference>
<keyword evidence="11" id="KW-1185">Reference proteome</keyword>
<dbReference type="PANTHER" id="PTHR30038:SF7">
    <property type="entry name" value="TUNGSTEN-CONTAINING GLYCERALDEHYDE-3-PHOSPHATE:FERREDOXIN OXIDOREDUCTASE"/>
    <property type="match status" value="1"/>
</dbReference>
<keyword evidence="4" id="KW-0479">Metal-binding</keyword>
<protein>
    <recommendedName>
        <fullName evidence="9">Aldehyde ferredoxin oxidoreductase N-terminal domain-containing protein</fullName>
    </recommendedName>
</protein>
<evidence type="ECO:0000313" key="11">
    <source>
        <dbReference type="Proteomes" id="UP000070175"/>
    </source>
</evidence>
<dbReference type="GO" id="GO:0016625">
    <property type="term" value="F:oxidoreductase activity, acting on the aldehyde or oxo group of donors, iron-sulfur protein as acceptor"/>
    <property type="evidence" value="ECO:0007669"/>
    <property type="project" value="InterPro"/>
</dbReference>
<dbReference type="Gene3D" id="1.10.569.10">
    <property type="entry name" value="Aldehyde Ferredoxin Oxidoreductase Protein, subunit A, domain 2"/>
    <property type="match status" value="1"/>
</dbReference>